<dbReference type="EMBL" id="KI913955">
    <property type="protein sequence ID" value="ETW06440.1"/>
    <property type="molecule type" value="Genomic_DNA"/>
</dbReference>
<reference evidence="3" key="1">
    <citation type="submission" date="2013-12" db="EMBL/GenBank/DDBJ databases">
        <title>The Genome Sequence of Aphanomyces invadans NJM9701.</title>
        <authorList>
            <consortium name="The Broad Institute Genomics Platform"/>
            <person name="Russ C."/>
            <person name="Tyler B."/>
            <person name="van West P."/>
            <person name="Dieguez-Uribeondo J."/>
            <person name="Young S.K."/>
            <person name="Zeng Q."/>
            <person name="Gargeya S."/>
            <person name="Fitzgerald M."/>
            <person name="Abouelleil A."/>
            <person name="Alvarado L."/>
            <person name="Chapman S.B."/>
            <person name="Gainer-Dewar J."/>
            <person name="Goldberg J."/>
            <person name="Griggs A."/>
            <person name="Gujja S."/>
            <person name="Hansen M."/>
            <person name="Howarth C."/>
            <person name="Imamovic A."/>
            <person name="Ireland A."/>
            <person name="Larimer J."/>
            <person name="McCowan C."/>
            <person name="Murphy C."/>
            <person name="Pearson M."/>
            <person name="Poon T.W."/>
            <person name="Priest M."/>
            <person name="Roberts A."/>
            <person name="Saif S."/>
            <person name="Shea T."/>
            <person name="Sykes S."/>
            <person name="Wortman J."/>
            <person name="Nusbaum C."/>
            <person name="Birren B."/>
        </authorList>
    </citation>
    <scope>NUCLEOTIDE SEQUENCE [LARGE SCALE GENOMIC DNA]</scope>
    <source>
        <strain evidence="3">NJM9701</strain>
    </source>
</reference>
<protein>
    <submittedName>
        <fullName evidence="3">Uncharacterized protein</fullName>
    </submittedName>
</protein>
<dbReference type="GeneID" id="20079746"/>
<evidence type="ECO:0000256" key="2">
    <source>
        <dbReference type="SAM" id="MobiDB-lite"/>
    </source>
</evidence>
<dbReference type="AlphaFoldDB" id="A0A024UJW2"/>
<evidence type="ECO:0000256" key="1">
    <source>
        <dbReference type="SAM" id="Coils"/>
    </source>
</evidence>
<dbReference type="eggNOG" id="ENOG502SDBE">
    <property type="taxonomic scope" value="Eukaryota"/>
</dbReference>
<feature type="region of interest" description="Disordered" evidence="2">
    <location>
        <begin position="1"/>
        <end position="50"/>
    </location>
</feature>
<proteinExistence type="predicted"/>
<name>A0A024UJW2_9STRA</name>
<dbReference type="OrthoDB" id="69196at2759"/>
<dbReference type="RefSeq" id="XP_008864515.1">
    <property type="nucleotide sequence ID" value="XM_008866293.1"/>
</dbReference>
<evidence type="ECO:0000313" key="3">
    <source>
        <dbReference type="EMBL" id="ETW06440.1"/>
    </source>
</evidence>
<gene>
    <name evidence="3" type="ORF">H310_02696</name>
</gene>
<sequence>MDSTSELYRLLHDSRTRSSSPLRSPPSHKLKPCKLRPLPRPTSPILTSTFRDLHDGANDEMRHSPTKRPPFSLPQLETRVLQRRRVFFNVDGTAEIGLEEIVQYNEVEAVRIVNPMAVWLPKKCSSTDEIPLMPCFAKAHRARLFDVERWKEPIRDRDKVWRRDELSMIQAVRPRKYPMTDGRCHTEKWRPSRQDNEQQLNRRGVLIDSTYVIVTAIGVNIFGRVYGAGLQSKRSIVLHVYDPALALTHTMELSMDTLEDLFQDHMELLVAGRKQDLVSGIVAMLYFQYPPEGAHRSQTPSLHINKEMKVSASKLQRQQRERQRQLEAELRRLDALKFLTMARRQRHRILARSIKLGGFRFTVTVHQYPNQLRNFAVVAYHPPTGTQYSLPVGLHHAGKLARLVAPPHQWTKQEKAQVASTVISHLRLVENTLGETALAIQGRIGFYGKSLALDCADTTDSIAERAYRQCVANSIAVVQAACYNDVRELQGRIAGIDVRYAVELKELETKRDDLRANEARVKEQLDDVESKGLVDVVDLDKAVKAQHRQELRDLRLALKRERSDTLSQIKATQQEITNVLAKQRAATAHYEVDIKQRVLECDQEVEAIAAAASRPFQYHDITSGQRRRAQTGYTNGRRHRADMGQTNKLAAGAAKLRDGHRVRYTVRTAGDSQLEFHLYDPHTCRTAIFTCSKLAWCIWSKESSGGDDLWPIQKEIPAFITYPQGGGDPCELDVQLATLATALEKQHATFGAVATHYGRESSKAFQQLKALVTDKMVLQRRIRQLYHPLVAALTHRMSVASNQVDVMSQLVDLPQAEIATSHGNAKLCSCRIHLVANQIVYTVDSTYTRVHPYTDELMAELATESAAEMKVHMELTVATMQLTDTLSGDGVGIEFLD</sequence>
<feature type="coiled-coil region" evidence="1">
    <location>
        <begin position="504"/>
        <end position="564"/>
    </location>
</feature>
<dbReference type="VEuPathDB" id="FungiDB:H310_02696"/>
<organism evidence="3">
    <name type="scientific">Aphanomyces invadans</name>
    <dbReference type="NCBI Taxonomy" id="157072"/>
    <lineage>
        <taxon>Eukaryota</taxon>
        <taxon>Sar</taxon>
        <taxon>Stramenopiles</taxon>
        <taxon>Oomycota</taxon>
        <taxon>Saprolegniomycetes</taxon>
        <taxon>Saprolegniales</taxon>
        <taxon>Verrucalvaceae</taxon>
        <taxon>Aphanomyces</taxon>
    </lineage>
</organism>
<keyword evidence="1" id="KW-0175">Coiled coil</keyword>
<accession>A0A024UJW2</accession>